<dbReference type="OrthoDB" id="3250555at2759"/>
<comment type="caution">
    <text evidence="2">The sequence shown here is derived from an EMBL/GenBank/DDBJ whole genome shotgun (WGS) entry which is preliminary data.</text>
</comment>
<feature type="compositionally biased region" description="Low complexity" evidence="1">
    <location>
        <begin position="489"/>
        <end position="530"/>
    </location>
</feature>
<feature type="compositionally biased region" description="Acidic residues" evidence="1">
    <location>
        <begin position="450"/>
        <end position="459"/>
    </location>
</feature>
<proteinExistence type="predicted"/>
<evidence type="ECO:0000256" key="1">
    <source>
        <dbReference type="SAM" id="MobiDB-lite"/>
    </source>
</evidence>
<feature type="compositionally biased region" description="Basic and acidic residues" evidence="1">
    <location>
        <begin position="78"/>
        <end position="90"/>
    </location>
</feature>
<feature type="region of interest" description="Disordered" evidence="1">
    <location>
        <begin position="78"/>
        <end position="118"/>
    </location>
</feature>
<feature type="region of interest" description="Disordered" evidence="1">
    <location>
        <begin position="1"/>
        <end position="46"/>
    </location>
</feature>
<sequence length="850" mass="93457">MASSSPPPLSSSPQNPFSSSSPFSDGSTRSGWSNGSGGSSITTASTSLGIPATSFVEDLFARRLRHLLLVVVRKREKESNVLEDGVRTAEGDDDDAYTDPSSSEGDTDSSVGTQATPCHSTKDFSPYFRTVPHAPNPVYNTFSPLTSAAPDSETEVEAEMSIDTCTDTDMETRLSTLIFASSTSVNTPSPVEKSDLHVIPPRPGYSYRLIKRASSYRRTRAAKLMDTDNAENADSEPPRKRPKILTRTSTHPRIRTELARVPASIRRAESLRSLCDGGDGYDEAWGKAKDRGKGKDRENIPPSELAPTVPASPELEHATPDTNILMQKKRALARCFQPLRRPFGPVPIIAPPLCIPAASAEPPSHTRVQRFLERERELRVEMGFRDGNLQESWSWGGKEGEEVLKRRVVRWFMEVLPSGSAGKVNVDCSRGCGSLGSCRPSFEAETKHDDDEEEDEGESEASPAKSNHSYLTSTSPKSTSNPCRRNPRSRTISISTRSNSGSGSDLGSDTTSNASTMTTTHTSRSPSPSSRIDLYPSYSFSLSSSSSSSFSYVSEPRPDMQVPYSSNLHEQLATSPHTRFHAAYIFWRFFRAVATPVSSPEFSPGVGSGAQDKRNERNGSSWVFGAELDREGRELVTWDIGVACLALCVKYHRDFLYPLYPVYASEFQAIAPHGTVEYEDLETAHRDVLCALAYRLGDTPHALLSELWEALPALRRVLQDGSESRLSENVNADWNAVQRETWRVLLGAALDPDILRFPLSLLTSTALLFGLCVVLQRRERDQTPWYHYKMCAPVLIATAGRGKAECAVSDVRSEVIRLLGVSEEAVDCCRVWLQRVLVRLPNGVDLNCAA</sequence>
<accession>A0A9P7G6R6</accession>
<feature type="region of interest" description="Disordered" evidence="1">
    <location>
        <begin position="439"/>
        <end position="530"/>
    </location>
</feature>
<reference evidence="2" key="2">
    <citation type="submission" date="2021-10" db="EMBL/GenBank/DDBJ databases">
        <title>Phylogenomics reveals ancestral predisposition of the termite-cultivated fungus Termitomyces towards a domesticated lifestyle.</title>
        <authorList>
            <person name="Auxier B."/>
            <person name="Grum-Grzhimaylo A."/>
            <person name="Cardenas M.E."/>
            <person name="Lodge J.D."/>
            <person name="Laessoe T."/>
            <person name="Pedersen O."/>
            <person name="Smith M.E."/>
            <person name="Kuyper T.W."/>
            <person name="Franco-Molano E.A."/>
            <person name="Baroni T.J."/>
            <person name="Aanen D.K."/>
        </authorList>
    </citation>
    <scope>NUCLEOTIDE SEQUENCE</scope>
    <source>
        <strain evidence="2">AP01</strain>
        <tissue evidence="2">Mycelium</tissue>
    </source>
</reference>
<dbReference type="AlphaFoldDB" id="A0A9P7G6R6"/>
<evidence type="ECO:0000313" key="2">
    <source>
        <dbReference type="EMBL" id="KAG5643939.1"/>
    </source>
</evidence>
<reference evidence="2" key="1">
    <citation type="submission" date="2020-07" db="EMBL/GenBank/DDBJ databases">
        <authorList>
            <person name="Nieuwenhuis M."/>
            <person name="Van De Peppel L.J.J."/>
        </authorList>
    </citation>
    <scope>NUCLEOTIDE SEQUENCE</scope>
    <source>
        <strain evidence="2">AP01</strain>
        <tissue evidence="2">Mycelium</tissue>
    </source>
</reference>
<feature type="compositionally biased region" description="Polar residues" evidence="1">
    <location>
        <begin position="99"/>
        <end position="118"/>
    </location>
</feature>
<gene>
    <name evidence="2" type="ORF">DXG03_009351</name>
</gene>
<feature type="compositionally biased region" description="Pro residues" evidence="1">
    <location>
        <begin position="1"/>
        <end position="10"/>
    </location>
</feature>
<evidence type="ECO:0000313" key="3">
    <source>
        <dbReference type="Proteomes" id="UP000775547"/>
    </source>
</evidence>
<feature type="compositionally biased region" description="Polar residues" evidence="1">
    <location>
        <begin position="464"/>
        <end position="483"/>
    </location>
</feature>
<protein>
    <submittedName>
        <fullName evidence="2">Uncharacterized protein</fullName>
    </submittedName>
</protein>
<feature type="region of interest" description="Disordered" evidence="1">
    <location>
        <begin position="223"/>
        <end position="243"/>
    </location>
</feature>
<feature type="compositionally biased region" description="Low complexity" evidence="1">
    <location>
        <begin position="11"/>
        <end position="46"/>
    </location>
</feature>
<organism evidence="2 3">
    <name type="scientific">Asterophora parasitica</name>
    <dbReference type="NCBI Taxonomy" id="117018"/>
    <lineage>
        <taxon>Eukaryota</taxon>
        <taxon>Fungi</taxon>
        <taxon>Dikarya</taxon>
        <taxon>Basidiomycota</taxon>
        <taxon>Agaricomycotina</taxon>
        <taxon>Agaricomycetes</taxon>
        <taxon>Agaricomycetidae</taxon>
        <taxon>Agaricales</taxon>
        <taxon>Tricholomatineae</taxon>
        <taxon>Lyophyllaceae</taxon>
        <taxon>Asterophora</taxon>
    </lineage>
</organism>
<feature type="compositionally biased region" description="Basic and acidic residues" evidence="1">
    <location>
        <begin position="285"/>
        <end position="299"/>
    </location>
</feature>
<feature type="region of interest" description="Disordered" evidence="1">
    <location>
        <begin position="285"/>
        <end position="315"/>
    </location>
</feature>
<keyword evidence="3" id="KW-1185">Reference proteome</keyword>
<name>A0A9P7G6R6_9AGAR</name>
<dbReference type="EMBL" id="JABCKV010000089">
    <property type="protein sequence ID" value="KAG5643939.1"/>
    <property type="molecule type" value="Genomic_DNA"/>
</dbReference>
<dbReference type="Proteomes" id="UP000775547">
    <property type="component" value="Unassembled WGS sequence"/>
</dbReference>